<proteinExistence type="predicted"/>
<dbReference type="EMBL" id="CM015713">
    <property type="protein sequence ID" value="KAF3686178.1"/>
    <property type="molecule type" value="Genomic_DNA"/>
</dbReference>
<name>A0A6G1P7Z9_CHAAH</name>
<keyword evidence="2" id="KW-1185">Reference proteome</keyword>
<dbReference type="Proteomes" id="UP000503349">
    <property type="component" value="Chromosome 2"/>
</dbReference>
<evidence type="ECO:0000313" key="1">
    <source>
        <dbReference type="EMBL" id="KAF3686178.1"/>
    </source>
</evidence>
<organism evidence="1 2">
    <name type="scientific">Channa argus</name>
    <name type="common">Northern snakehead</name>
    <name type="synonym">Ophicephalus argus</name>
    <dbReference type="NCBI Taxonomy" id="215402"/>
    <lineage>
        <taxon>Eukaryota</taxon>
        <taxon>Metazoa</taxon>
        <taxon>Chordata</taxon>
        <taxon>Craniata</taxon>
        <taxon>Vertebrata</taxon>
        <taxon>Euteleostomi</taxon>
        <taxon>Actinopterygii</taxon>
        <taxon>Neopterygii</taxon>
        <taxon>Teleostei</taxon>
        <taxon>Neoteleostei</taxon>
        <taxon>Acanthomorphata</taxon>
        <taxon>Anabantaria</taxon>
        <taxon>Anabantiformes</taxon>
        <taxon>Channoidei</taxon>
        <taxon>Channidae</taxon>
        <taxon>Channa</taxon>
    </lineage>
</organism>
<reference evidence="2" key="2">
    <citation type="submission" date="2019-02" db="EMBL/GenBank/DDBJ databases">
        <title>Opniocepnalus argus Var Kimnra genome.</title>
        <authorList>
            <person name="Zhou C."/>
            <person name="Xiao S."/>
        </authorList>
    </citation>
    <scope>NUCLEOTIDE SEQUENCE [LARGE SCALE GENOMIC DNA]</scope>
</reference>
<sequence>MGPNILVASCLLQANNQTVELEQSLRGSNKEACCQLQMFPFDLKSIYSPLSSFH</sequence>
<evidence type="ECO:0000313" key="2">
    <source>
        <dbReference type="Proteomes" id="UP000503349"/>
    </source>
</evidence>
<dbReference type="AlphaFoldDB" id="A0A6G1P7Z9"/>
<protein>
    <submittedName>
        <fullName evidence="1">Uncharacterized protein</fullName>
    </submittedName>
</protein>
<reference evidence="1 2" key="1">
    <citation type="submission" date="2019-02" db="EMBL/GenBank/DDBJ databases">
        <title>Opniocepnalus argus genome.</title>
        <authorList>
            <person name="Zhou C."/>
            <person name="Xiao S."/>
        </authorList>
    </citation>
    <scope>NUCLEOTIDE SEQUENCE [LARGE SCALE GENOMIC DNA]</scope>
    <source>
        <strain evidence="1">OARG1902GOOAL</strain>
        <tissue evidence="1">Muscle</tissue>
    </source>
</reference>
<gene>
    <name evidence="1" type="ORF">EXN66_Car001850</name>
</gene>
<accession>A0A6G1P7Z9</accession>